<sequence length="339" mass="38036">MTSTIHLTHSLFNEKPFKILENDDFTVESFVYPSGVEGLKVSNSRGHLTLLPYMGMIIWDAIFDGQSLKMKDMFSQPLPGKGIADTYGCFQFSSGLLANGTPGPEDNYQLHGEFPTSKMVDAYIELDGDSLKVGSSHEYVKGFGYHYLAKPSVTMHSGSGLFDIKMSVTNLLKDQKMPLQYMCHMNYAYPENATMTQSVPDNAFKLRESVPSHVHPTKEWLAYNDELKASGKIINKLDDSSRYDPEIVFFTSDLTKFADKAEFRMNLADGKNFVTKITTAQFPIVTRWILYNKDQQVAAFALPGTSRPEGYHAAEKAGTLIFLNPLEERKFSVTTGLEH</sequence>
<proteinExistence type="predicted"/>
<evidence type="ECO:0000313" key="2">
    <source>
        <dbReference type="Proteomes" id="UP000051248"/>
    </source>
</evidence>
<keyword evidence="2" id="KW-1185">Reference proteome</keyword>
<evidence type="ECO:0000313" key="1">
    <source>
        <dbReference type="EMBL" id="KRK78878.1"/>
    </source>
</evidence>
<dbReference type="OrthoDB" id="146552at2"/>
<dbReference type="Gene3D" id="2.70.98.10">
    <property type="match status" value="1"/>
</dbReference>
<dbReference type="InterPro" id="IPR014718">
    <property type="entry name" value="GH-type_carb-bd"/>
</dbReference>
<organism evidence="1 2">
    <name type="scientific">Companilactobacillus nodensis DSM 19682 = JCM 14932 = NBRC 107160</name>
    <dbReference type="NCBI Taxonomy" id="1423775"/>
    <lineage>
        <taxon>Bacteria</taxon>
        <taxon>Bacillati</taxon>
        <taxon>Bacillota</taxon>
        <taxon>Bacilli</taxon>
        <taxon>Lactobacillales</taxon>
        <taxon>Lactobacillaceae</taxon>
        <taxon>Companilactobacillus</taxon>
    </lineage>
</organism>
<gene>
    <name evidence="1" type="ORF">FD03_GL001236</name>
</gene>
<dbReference type="eggNOG" id="ENOG502Z97R">
    <property type="taxonomic scope" value="Bacteria"/>
</dbReference>
<comment type="caution">
    <text evidence="1">The sequence shown here is derived from an EMBL/GenBank/DDBJ whole genome shotgun (WGS) entry which is preliminary data.</text>
</comment>
<dbReference type="EMBL" id="AZDZ01000019">
    <property type="protein sequence ID" value="KRK78878.1"/>
    <property type="molecule type" value="Genomic_DNA"/>
</dbReference>
<dbReference type="AlphaFoldDB" id="A0A0R1K5J3"/>
<dbReference type="RefSeq" id="WP_025024669.1">
    <property type="nucleotide sequence ID" value="NZ_AZDZ01000019.1"/>
</dbReference>
<evidence type="ECO:0008006" key="3">
    <source>
        <dbReference type="Google" id="ProtNLM"/>
    </source>
</evidence>
<protein>
    <recommendedName>
        <fullName evidence="3">DeoX</fullName>
    </recommendedName>
</protein>
<dbReference type="GO" id="GO:0030246">
    <property type="term" value="F:carbohydrate binding"/>
    <property type="evidence" value="ECO:0007669"/>
    <property type="project" value="InterPro"/>
</dbReference>
<name>A0A0R1K5J3_9LACO</name>
<dbReference type="Proteomes" id="UP000051248">
    <property type="component" value="Unassembled WGS sequence"/>
</dbReference>
<dbReference type="CDD" id="cd09269">
    <property type="entry name" value="deoxyribose_mutarotase"/>
    <property type="match status" value="1"/>
</dbReference>
<dbReference type="Pfam" id="PF14486">
    <property type="entry name" value="DUF4432"/>
    <property type="match status" value="1"/>
</dbReference>
<reference evidence="1 2" key="1">
    <citation type="journal article" date="2015" name="Genome Announc.">
        <title>Expanding the biotechnology potential of lactobacilli through comparative genomics of 213 strains and associated genera.</title>
        <authorList>
            <person name="Sun Z."/>
            <person name="Harris H.M."/>
            <person name="McCann A."/>
            <person name="Guo C."/>
            <person name="Argimon S."/>
            <person name="Zhang W."/>
            <person name="Yang X."/>
            <person name="Jeffery I.B."/>
            <person name="Cooney J.C."/>
            <person name="Kagawa T.F."/>
            <person name="Liu W."/>
            <person name="Song Y."/>
            <person name="Salvetti E."/>
            <person name="Wrobel A."/>
            <person name="Rasinkangas P."/>
            <person name="Parkhill J."/>
            <person name="Rea M.C."/>
            <person name="O'Sullivan O."/>
            <person name="Ritari J."/>
            <person name="Douillard F.P."/>
            <person name="Paul Ross R."/>
            <person name="Yang R."/>
            <person name="Briner A.E."/>
            <person name="Felis G.E."/>
            <person name="de Vos W.M."/>
            <person name="Barrangou R."/>
            <person name="Klaenhammer T.R."/>
            <person name="Caufield P.W."/>
            <person name="Cui Y."/>
            <person name="Zhang H."/>
            <person name="O'Toole P.W."/>
        </authorList>
    </citation>
    <scope>NUCLEOTIDE SEQUENCE [LARGE SCALE GENOMIC DNA]</scope>
    <source>
        <strain evidence="1 2">DSM 19682</strain>
    </source>
</reference>
<dbReference type="PATRIC" id="fig|1423775.4.peg.1267"/>
<dbReference type="STRING" id="1423775.FD03_GL001236"/>
<accession>A0A0R1K5J3</accession>
<dbReference type="InterPro" id="IPR027839">
    <property type="entry name" value="DUF4432"/>
</dbReference>